<name>A0A4Z2CUJ4_SCHJA</name>
<evidence type="ECO:0000256" key="1">
    <source>
        <dbReference type="PIRSR" id="PIRSR600101-2"/>
    </source>
</evidence>
<keyword evidence="4" id="KW-0378">Hydrolase</keyword>
<dbReference type="InterPro" id="IPR043138">
    <property type="entry name" value="GGT_lsub"/>
</dbReference>
<sequence>MESKSKEKNQDIELTQSNISETHQVPFSEDNEYVVNKDTESILKDSTSGSNKKWKLEGVNIVVLSVIILSTAITIALILSIIFGQPQIIPHGAVAVDDDFCGQIGLKIMQKNKGNAVDAMVSVMLCLTVTRPDVASLGGCGAVLVRDRNKQLSYLFDFSCPVRNSAGTVQDKPDRNKPASLVGIPSLVRGLSVIHQRFGLLKWSDLFIGAIDLAKNGFIPGKSLIEAVNKINASNLSEPLKLILQQLKNEDNLFFPPVELPDTLRRLAEQRDNYFYNDEMNTFNRQLVDYMKQQGFQWSPDDLKMYSVHRPNPLKMSFAGFTLESFPAPLVGGVYILLLLGNLDLKDAISPLDHQALLRQDPAVTAVYLHRLLELSRLAEASVTTLGDLDDPTIRVAATTAQDSILSRSMREASVTSILDSGVVKEHSQLDVLQTTYEGSSIGGTGIVTTDSTSFTVVGNIFMGSPFGNGQIIPGTGVLLNSALQLFSETKLNKFAPGRRPLVPIGPVYLSTTHRKCGIRVGVASNDGLWGLTDAAQVISNAVLFLRGAQCQTPTTFHTYGTMETLSSSSSSSSSVNGKEQSITMPYISRSVFSPSTEKHCINQSYAINLTRLHPIYNISMPGSVIIENSPLIQLNFLNKLEQLNYNIQLLSTTKWPSRVFLAGWNGYDMISAGDHRSLNSKTLYTF</sequence>
<reference evidence="4 5" key="1">
    <citation type="submission" date="2019-03" db="EMBL/GenBank/DDBJ databases">
        <title>An improved genome assembly of the fluke Schistosoma japonicum.</title>
        <authorList>
            <person name="Hu W."/>
            <person name="Luo F."/>
            <person name="Yin M."/>
            <person name="Mo X."/>
            <person name="Sun C."/>
            <person name="Wu Q."/>
            <person name="Zhu B."/>
            <person name="Xiang M."/>
            <person name="Wang J."/>
            <person name="Wang Y."/>
            <person name="Zhang T."/>
            <person name="Xu B."/>
            <person name="Zheng H."/>
            <person name="Feng Z."/>
        </authorList>
    </citation>
    <scope>NUCLEOTIDE SEQUENCE [LARGE SCALE GENOMIC DNA]</scope>
    <source>
        <strain evidence="4">HuSjv2</strain>
        <tissue evidence="4">Worms</tissue>
    </source>
</reference>
<evidence type="ECO:0000313" key="5">
    <source>
        <dbReference type="Proteomes" id="UP000311919"/>
    </source>
</evidence>
<keyword evidence="3" id="KW-0472">Membrane</keyword>
<dbReference type="SUPFAM" id="SSF56235">
    <property type="entry name" value="N-terminal nucleophile aminohydrolases (Ntn hydrolases)"/>
    <property type="match status" value="1"/>
</dbReference>
<dbReference type="InterPro" id="IPR029055">
    <property type="entry name" value="Ntn_hydrolases_N"/>
</dbReference>
<feature type="transmembrane region" description="Helical" evidence="3">
    <location>
        <begin position="61"/>
        <end position="83"/>
    </location>
</feature>
<dbReference type="PRINTS" id="PR01210">
    <property type="entry name" value="GGTRANSPTASE"/>
</dbReference>
<evidence type="ECO:0000256" key="2">
    <source>
        <dbReference type="SAM" id="MobiDB-lite"/>
    </source>
</evidence>
<dbReference type="InterPro" id="IPR043137">
    <property type="entry name" value="GGT_ssub_C"/>
</dbReference>
<gene>
    <name evidence="4" type="ORF">EWB00_007476</name>
</gene>
<feature type="region of interest" description="Disordered" evidence="2">
    <location>
        <begin position="1"/>
        <end position="21"/>
    </location>
</feature>
<dbReference type="OrthoDB" id="1081007at2759"/>
<organism evidence="4 5">
    <name type="scientific">Schistosoma japonicum</name>
    <name type="common">Blood fluke</name>
    <dbReference type="NCBI Taxonomy" id="6182"/>
    <lineage>
        <taxon>Eukaryota</taxon>
        <taxon>Metazoa</taxon>
        <taxon>Spiralia</taxon>
        <taxon>Lophotrochozoa</taxon>
        <taxon>Platyhelminthes</taxon>
        <taxon>Trematoda</taxon>
        <taxon>Digenea</taxon>
        <taxon>Strigeidida</taxon>
        <taxon>Schistosomatoidea</taxon>
        <taxon>Schistosomatidae</taxon>
        <taxon>Schistosoma</taxon>
    </lineage>
</organism>
<feature type="compositionally biased region" description="Basic and acidic residues" evidence="2">
    <location>
        <begin position="1"/>
        <end position="11"/>
    </location>
</feature>
<accession>A0A4Z2CUJ4</accession>
<dbReference type="Gene3D" id="1.10.246.130">
    <property type="match status" value="1"/>
</dbReference>
<dbReference type="STRING" id="6182.A0A4Z2CUJ4"/>
<proteinExistence type="predicted"/>
<keyword evidence="3" id="KW-0812">Transmembrane</keyword>
<dbReference type="AlphaFoldDB" id="A0A4Z2CUJ4"/>
<evidence type="ECO:0000256" key="3">
    <source>
        <dbReference type="SAM" id="Phobius"/>
    </source>
</evidence>
<dbReference type="EMBL" id="SKCS01000421">
    <property type="protein sequence ID" value="TNN07788.1"/>
    <property type="molecule type" value="Genomic_DNA"/>
</dbReference>
<dbReference type="PANTHER" id="PTHR11686">
    <property type="entry name" value="GAMMA GLUTAMYL TRANSPEPTIDASE"/>
    <property type="match status" value="1"/>
</dbReference>
<keyword evidence="3" id="KW-1133">Transmembrane helix</keyword>
<protein>
    <submittedName>
        <fullName evidence="4">Glutathione hydrolase 3 isoform 2</fullName>
    </submittedName>
</protein>
<dbReference type="GO" id="GO:0036374">
    <property type="term" value="F:glutathione hydrolase activity"/>
    <property type="evidence" value="ECO:0007669"/>
    <property type="project" value="InterPro"/>
</dbReference>
<feature type="binding site" evidence="1">
    <location>
        <position position="528"/>
    </location>
    <ligand>
        <name>L-glutamate</name>
        <dbReference type="ChEBI" id="CHEBI:29985"/>
    </ligand>
</feature>
<keyword evidence="5" id="KW-1185">Reference proteome</keyword>
<dbReference type="InterPro" id="IPR000101">
    <property type="entry name" value="GGT_peptidase"/>
</dbReference>
<dbReference type="GO" id="GO:0006751">
    <property type="term" value="P:glutathione catabolic process"/>
    <property type="evidence" value="ECO:0007669"/>
    <property type="project" value="InterPro"/>
</dbReference>
<dbReference type="Gene3D" id="3.60.20.40">
    <property type="match status" value="1"/>
</dbReference>
<feature type="compositionally biased region" description="Polar residues" evidence="2">
    <location>
        <begin position="12"/>
        <end position="21"/>
    </location>
</feature>
<comment type="caution">
    <text evidence="4">The sequence shown here is derived from an EMBL/GenBank/DDBJ whole genome shotgun (WGS) entry which is preliminary data.</text>
</comment>
<dbReference type="Proteomes" id="UP000311919">
    <property type="component" value="Unassembled WGS sequence"/>
</dbReference>
<dbReference type="Pfam" id="PF01019">
    <property type="entry name" value="G_glu_transpept"/>
    <property type="match status" value="1"/>
</dbReference>
<evidence type="ECO:0000313" key="4">
    <source>
        <dbReference type="EMBL" id="TNN07788.1"/>
    </source>
</evidence>
<dbReference type="GO" id="GO:0005886">
    <property type="term" value="C:plasma membrane"/>
    <property type="evidence" value="ECO:0007669"/>
    <property type="project" value="TreeGrafter"/>
</dbReference>
<dbReference type="PANTHER" id="PTHR11686:SF54">
    <property type="entry name" value="GLUTATHIONE HYDROLASE 7"/>
    <property type="match status" value="1"/>
</dbReference>